<evidence type="ECO:0000256" key="4">
    <source>
        <dbReference type="ARBA" id="ARBA00022741"/>
    </source>
</evidence>
<keyword evidence="12" id="KW-1185">Reference proteome</keyword>
<dbReference type="InterPro" id="IPR041118">
    <property type="entry name" value="Rx_N"/>
</dbReference>
<evidence type="ECO:0000256" key="1">
    <source>
        <dbReference type="ARBA" id="ARBA00008894"/>
    </source>
</evidence>
<dbReference type="SUPFAM" id="SSF52540">
    <property type="entry name" value="P-loop containing nucleoside triphosphate hydrolases"/>
    <property type="match status" value="1"/>
</dbReference>
<dbReference type="Gene3D" id="1.20.5.4130">
    <property type="match status" value="1"/>
</dbReference>
<evidence type="ECO:0000313" key="11">
    <source>
        <dbReference type="EMBL" id="KAG8364955.1"/>
    </source>
</evidence>
<dbReference type="InterPro" id="IPR058922">
    <property type="entry name" value="WHD_DRP"/>
</dbReference>
<dbReference type="EMBL" id="WHWC01000018">
    <property type="protein sequence ID" value="KAG8364955.1"/>
    <property type="molecule type" value="Genomic_DNA"/>
</dbReference>
<dbReference type="Gene3D" id="3.40.50.300">
    <property type="entry name" value="P-loop containing nucleotide triphosphate hydrolases"/>
    <property type="match status" value="1"/>
</dbReference>
<dbReference type="Pfam" id="PF23559">
    <property type="entry name" value="WHD_DRP"/>
    <property type="match status" value="1"/>
</dbReference>
<evidence type="ECO:0000259" key="9">
    <source>
        <dbReference type="Pfam" id="PF23559"/>
    </source>
</evidence>
<comment type="similarity">
    <text evidence="1">Belongs to the disease resistance NB-LRR family.</text>
</comment>
<dbReference type="InterPro" id="IPR056789">
    <property type="entry name" value="LRR_R13L1-DRL21"/>
</dbReference>
<evidence type="ECO:0000256" key="3">
    <source>
        <dbReference type="ARBA" id="ARBA00022737"/>
    </source>
</evidence>
<dbReference type="SUPFAM" id="SSF52058">
    <property type="entry name" value="L domain-like"/>
    <property type="match status" value="1"/>
</dbReference>
<dbReference type="Gene3D" id="3.80.10.10">
    <property type="entry name" value="Ribonuclease Inhibitor"/>
    <property type="match status" value="2"/>
</dbReference>
<feature type="domain" description="Disease resistance protein winged helix" evidence="9">
    <location>
        <begin position="429"/>
        <end position="499"/>
    </location>
</feature>
<dbReference type="InterPro" id="IPR002182">
    <property type="entry name" value="NB-ARC"/>
</dbReference>
<name>A0AAV6W8C8_9LAMI</name>
<evidence type="ECO:0000313" key="12">
    <source>
        <dbReference type="Proteomes" id="UP000826271"/>
    </source>
</evidence>
<dbReference type="PANTHER" id="PTHR36766">
    <property type="entry name" value="PLANT BROAD-SPECTRUM MILDEW RESISTANCE PROTEIN RPW8"/>
    <property type="match status" value="1"/>
</dbReference>
<proteinExistence type="inferred from homology"/>
<dbReference type="AlphaFoldDB" id="A0AAV6W8C8"/>
<dbReference type="InterPro" id="IPR032675">
    <property type="entry name" value="LRR_dom_sf"/>
</dbReference>
<evidence type="ECO:0000256" key="2">
    <source>
        <dbReference type="ARBA" id="ARBA00022614"/>
    </source>
</evidence>
<evidence type="ECO:0000259" key="7">
    <source>
        <dbReference type="Pfam" id="PF00931"/>
    </source>
</evidence>
<keyword evidence="5" id="KW-0611">Plant defense</keyword>
<evidence type="ECO:0000259" key="8">
    <source>
        <dbReference type="Pfam" id="PF18052"/>
    </source>
</evidence>
<dbReference type="Proteomes" id="UP000826271">
    <property type="component" value="Unassembled WGS sequence"/>
</dbReference>
<keyword evidence="2" id="KW-0433">Leucine-rich repeat</keyword>
<dbReference type="Gene3D" id="1.10.10.10">
    <property type="entry name" value="Winged helix-like DNA-binding domain superfamily/Winged helix DNA-binding domain"/>
    <property type="match status" value="1"/>
</dbReference>
<dbReference type="Pfam" id="PF18052">
    <property type="entry name" value="Rx_N"/>
    <property type="match status" value="1"/>
</dbReference>
<dbReference type="GO" id="GO:0043531">
    <property type="term" value="F:ADP binding"/>
    <property type="evidence" value="ECO:0007669"/>
    <property type="project" value="InterPro"/>
</dbReference>
<feature type="domain" description="NB-ARC" evidence="7">
    <location>
        <begin position="181"/>
        <end position="347"/>
    </location>
</feature>
<sequence length="1087" mass="124073">MADAVVSALAQTVVGNLNSLVSQEIGNAWRLTGELKKLERTLATIQGVLKDAELKQRNSEEIQNWLMNLKDVSYDAENVLDEVATEGLRRRADSERGMQHQLKSFLSLRNPLLFRFKMAHKVKNVREKLDSIAEERHQLGLSDQGVVGNRYGVTLDNRQTNSLVEEESEIYGRKEEKEMIIKEIVGSGREQDDLSIYAIWGMGGLGKTTLAKLVYNDARIEKHFELRIWVCVSDDFNTERLVREIIESIEGGGCSVSGSDPLQRLLREKLRGRKFLLVLDDVWNEDNNMWDGLKQVLRYGSKGSMLMVTTRIEKVALMMGTMAPFNIGNLSEDDSWSLFKQRAFKTEEVDENLVAMGKVIVKKCGGVPLAIKALGSLMRFKSHESEWLAIKESEIWHLPDDENRILPALRLSYDNLMPYMRQCFAYCCIFPKDHEMEEIELVQLWMANGFIPSEGQTDLHLAGHLIFKELVWRSFFQDGEINFRGERTCKMHDLLHDLALSVMKHETYILQDRKVPEFPKMLCHLGLHLKSSWAIPENESKLKLPIDNSLRSLIVHEGNVLHRAQGFLSFLSKQQYLRVLDMNYHKIVELPNLAYKLVHLRKLSMSCSGLKELPESLTCLHNLQTLKLRDTRDLLKLPKRLKVLKNLWFLEMDYFYSLLCTPPGLGDLYCLRRLSIFIVGRDASHQINQLKELNLEGNLSIQGLENVRSLEDAKSANLMTKRNLTCLSLSWKYGINKDSLECFEEVLEGLQPHENLEKMCISYYQGSKFPNWMSTLAFKHLKEISLEYCERCKHPLPLGKLPSLTDLTLKGMDSVKHLGAEWYGDGERSFPALESLRISEMPNLEEWNVPDSVESFPCLKALEITECPMLTKLPFLPTLKQFYLHTSSVTLLGFIMFLTLETLHITDLPIKTLPKVLDNPSTLKTLYLIKCANLESVDEGLQYLNSLESLMVSDCPSITSFPAAILENLSSLTSLEFQFCKKLNPLSGPLRSGTVLEDLVINGCPQLKHLPESVQKLSCLKELRIYNCEGLRSLPVWLGSLQSLRELSIDGCLDLEKRCGKPNGEDWLAISHIPFIRMDGKTVQNLD</sequence>
<reference evidence="11" key="1">
    <citation type="submission" date="2019-10" db="EMBL/GenBank/DDBJ databases">
        <authorList>
            <person name="Zhang R."/>
            <person name="Pan Y."/>
            <person name="Wang J."/>
            <person name="Ma R."/>
            <person name="Yu S."/>
        </authorList>
    </citation>
    <scope>NUCLEOTIDE SEQUENCE</scope>
    <source>
        <strain evidence="11">LA-IB0</strain>
        <tissue evidence="11">Leaf</tissue>
    </source>
</reference>
<protein>
    <recommendedName>
        <fullName evidence="13">Disease resistance protein RGA3</fullName>
    </recommendedName>
</protein>
<gene>
    <name evidence="11" type="ORF">BUALT_Bualt18G0052400</name>
</gene>
<evidence type="ECO:0000256" key="5">
    <source>
        <dbReference type="ARBA" id="ARBA00022821"/>
    </source>
</evidence>
<dbReference type="InterPro" id="IPR027417">
    <property type="entry name" value="P-loop_NTPase"/>
</dbReference>
<organism evidence="11 12">
    <name type="scientific">Buddleja alternifolia</name>
    <dbReference type="NCBI Taxonomy" id="168488"/>
    <lineage>
        <taxon>Eukaryota</taxon>
        <taxon>Viridiplantae</taxon>
        <taxon>Streptophyta</taxon>
        <taxon>Embryophyta</taxon>
        <taxon>Tracheophyta</taxon>
        <taxon>Spermatophyta</taxon>
        <taxon>Magnoliopsida</taxon>
        <taxon>eudicotyledons</taxon>
        <taxon>Gunneridae</taxon>
        <taxon>Pentapetalae</taxon>
        <taxon>asterids</taxon>
        <taxon>lamiids</taxon>
        <taxon>Lamiales</taxon>
        <taxon>Scrophulariaceae</taxon>
        <taxon>Buddlejeae</taxon>
        <taxon>Buddleja</taxon>
    </lineage>
</organism>
<dbReference type="GO" id="GO:0051607">
    <property type="term" value="P:defense response to virus"/>
    <property type="evidence" value="ECO:0007669"/>
    <property type="project" value="UniProtKB-ARBA"/>
</dbReference>
<evidence type="ECO:0008006" key="13">
    <source>
        <dbReference type="Google" id="ProtNLM"/>
    </source>
</evidence>
<dbReference type="InterPro" id="IPR036388">
    <property type="entry name" value="WH-like_DNA-bd_sf"/>
</dbReference>
<dbReference type="GO" id="GO:0005524">
    <property type="term" value="F:ATP binding"/>
    <property type="evidence" value="ECO:0007669"/>
    <property type="project" value="UniProtKB-KW"/>
</dbReference>
<comment type="caution">
    <text evidence="11">The sequence shown here is derived from an EMBL/GenBank/DDBJ whole genome shotgun (WGS) entry which is preliminary data.</text>
</comment>
<dbReference type="SUPFAM" id="SSF52047">
    <property type="entry name" value="RNI-like"/>
    <property type="match status" value="1"/>
</dbReference>
<dbReference type="FunFam" id="1.10.10.10:FF:000322">
    <property type="entry name" value="Probable disease resistance protein At1g63360"/>
    <property type="match status" value="1"/>
</dbReference>
<dbReference type="CDD" id="cd14798">
    <property type="entry name" value="RX-CC_like"/>
    <property type="match status" value="1"/>
</dbReference>
<dbReference type="FunFam" id="3.40.50.300:FF:001091">
    <property type="entry name" value="Probable disease resistance protein At1g61300"/>
    <property type="match status" value="1"/>
</dbReference>
<dbReference type="Pfam" id="PF25019">
    <property type="entry name" value="LRR_R13L1-DRL21"/>
    <property type="match status" value="1"/>
</dbReference>
<evidence type="ECO:0000259" key="10">
    <source>
        <dbReference type="Pfam" id="PF25019"/>
    </source>
</evidence>
<accession>A0AAV6W8C8</accession>
<evidence type="ECO:0000256" key="6">
    <source>
        <dbReference type="ARBA" id="ARBA00022840"/>
    </source>
</evidence>
<dbReference type="InterPro" id="IPR038005">
    <property type="entry name" value="RX-like_CC"/>
</dbReference>
<feature type="domain" description="R13L1/DRL21-like LRR repeat region" evidence="10">
    <location>
        <begin position="687"/>
        <end position="812"/>
    </location>
</feature>
<dbReference type="Pfam" id="PF00931">
    <property type="entry name" value="NB-ARC"/>
    <property type="match status" value="1"/>
</dbReference>
<dbReference type="PRINTS" id="PR00364">
    <property type="entry name" value="DISEASERSIST"/>
</dbReference>
<keyword evidence="3" id="KW-0677">Repeat</keyword>
<feature type="domain" description="Disease resistance N-terminal" evidence="8">
    <location>
        <begin position="11"/>
        <end position="96"/>
    </location>
</feature>
<keyword evidence="4" id="KW-0547">Nucleotide-binding</keyword>
<keyword evidence="6" id="KW-0067">ATP-binding</keyword>
<dbReference type="PANTHER" id="PTHR36766:SF47">
    <property type="entry name" value="NB-ARC DOMAIN-CONTAINING PROTEIN"/>
    <property type="match status" value="1"/>
</dbReference>